<feature type="transmembrane region" description="Helical" evidence="1">
    <location>
        <begin position="34"/>
        <end position="56"/>
    </location>
</feature>
<sequence>MKLPTWRGKLPQWNGKKTSKDAWKASLRTRSFRVGGYSVAAAAIVVVIAVVANLLVNALPAGATQFDISAGSMFTMSQETEQLLDGLDQDITVYWLVQSGQEDETLGTLLDRYTSRSDRVTLEKRDPDVDPNFVQEYVTGTVYNNSLIVESEARYTYVSYEDIYTYEYGDDGASYYMNFAGESALTSAIDYVIRDTLPKLYTLTGHGESALSASFQSAVEKQNMELEELSLLTAEEVPEDADCLLICGPESDLSQEEKEAILAYLQEGGDLILLTDPAQTGEERPNLEELMAEYGMSSAQGVVVEGDPSHYALGSPVYLLPNLESHTITSPLQEGGYYILMALAQGLKLEEFPREGLSVSPLLTTSDEAYSKLAGYGMETYQKEEGDEAGPFALAAAATETLADGTESHVVWIASTSLLNDQYNQQVSGANQDFFLNCMGWTCEKEEGISIHAKTMTTEYLTMSASTASLLTLLVVAVLPAGYLAFGLRIWIRRKRQ</sequence>
<dbReference type="Pfam" id="PF23357">
    <property type="entry name" value="DUF7088"/>
    <property type="match status" value="1"/>
</dbReference>
<accession>A0A3E2B1P6</accession>
<evidence type="ECO:0000313" key="4">
    <source>
        <dbReference type="EMBL" id="RFT05915.1"/>
    </source>
</evidence>
<dbReference type="InterPro" id="IPR055396">
    <property type="entry name" value="DUF7088"/>
</dbReference>
<dbReference type="EMBL" id="QQRQ01000022">
    <property type="protein sequence ID" value="RFT05915.1"/>
    <property type="molecule type" value="Genomic_DNA"/>
</dbReference>
<keyword evidence="5" id="KW-1185">Reference proteome</keyword>
<keyword evidence="1" id="KW-0812">Transmembrane</keyword>
<dbReference type="GeneID" id="97996074"/>
<feature type="transmembrane region" description="Helical" evidence="1">
    <location>
        <begin position="470"/>
        <end position="492"/>
    </location>
</feature>
<dbReference type="RefSeq" id="WP_117142621.1">
    <property type="nucleotide sequence ID" value="NZ_CAKXKJ010000005.1"/>
</dbReference>
<dbReference type="OrthoDB" id="9766228at2"/>
<dbReference type="Proteomes" id="UP000260649">
    <property type="component" value="Unassembled WGS sequence"/>
</dbReference>
<dbReference type="InterPro" id="IPR029062">
    <property type="entry name" value="Class_I_gatase-like"/>
</dbReference>
<dbReference type="InterPro" id="IPR019196">
    <property type="entry name" value="ABC_transp_unknown"/>
</dbReference>
<dbReference type="Pfam" id="PF09822">
    <property type="entry name" value="ABC_transp_aux"/>
    <property type="match status" value="1"/>
</dbReference>
<proteinExistence type="predicted"/>
<feature type="domain" description="ABC-type uncharacterised transport system" evidence="2">
    <location>
        <begin position="198"/>
        <end position="438"/>
    </location>
</feature>
<evidence type="ECO:0000256" key="1">
    <source>
        <dbReference type="SAM" id="Phobius"/>
    </source>
</evidence>
<evidence type="ECO:0000313" key="5">
    <source>
        <dbReference type="Proteomes" id="UP000260649"/>
    </source>
</evidence>
<name>A0A3E2B1P6_9FIRM</name>
<organism evidence="4 5">
    <name type="scientific">Evtepia gabavorous</name>
    <dbReference type="NCBI Taxonomy" id="2211183"/>
    <lineage>
        <taxon>Bacteria</taxon>
        <taxon>Bacillati</taxon>
        <taxon>Bacillota</taxon>
        <taxon>Clostridia</taxon>
        <taxon>Eubacteriales</taxon>
        <taxon>Evtepia</taxon>
    </lineage>
</organism>
<keyword evidence="1" id="KW-1133">Transmembrane helix</keyword>
<protein>
    <submittedName>
        <fullName evidence="4">Uncharacterized protein</fullName>
    </submittedName>
</protein>
<reference evidence="4 5" key="1">
    <citation type="submission" date="2018-07" db="EMBL/GenBank/DDBJ databases">
        <title>GABA Modulating Bacteria of the Human Gut Microbiota.</title>
        <authorList>
            <person name="Strandwitz P."/>
            <person name="Kim K.H."/>
            <person name="Terekhova D."/>
            <person name="Liu J.K."/>
            <person name="Sharma A."/>
            <person name="Levering J."/>
            <person name="Mcdonald D."/>
            <person name="Dietrich D."/>
            <person name="Ramadhar T.R."/>
            <person name="Lekbua A."/>
            <person name="Mroue N."/>
            <person name="Liston C."/>
            <person name="Stewart E.J."/>
            <person name="Dubin M.J."/>
            <person name="Zengler K."/>
            <person name="Knight R."/>
            <person name="Gilbert J.A."/>
            <person name="Clardy J."/>
            <person name="Lewis K."/>
        </authorList>
    </citation>
    <scope>NUCLEOTIDE SEQUENCE [LARGE SCALE GENOMIC DNA]</scope>
    <source>
        <strain evidence="4 5">KLE1738</strain>
    </source>
</reference>
<feature type="domain" description="DUF7088" evidence="3">
    <location>
        <begin position="72"/>
        <end position="139"/>
    </location>
</feature>
<keyword evidence="1" id="KW-0472">Membrane</keyword>
<dbReference type="SUPFAM" id="SSF52317">
    <property type="entry name" value="Class I glutamine amidotransferase-like"/>
    <property type="match status" value="1"/>
</dbReference>
<evidence type="ECO:0000259" key="3">
    <source>
        <dbReference type="Pfam" id="PF23357"/>
    </source>
</evidence>
<gene>
    <name evidence="4" type="ORF">DV520_10040</name>
</gene>
<dbReference type="AlphaFoldDB" id="A0A3E2B1P6"/>
<comment type="caution">
    <text evidence="4">The sequence shown here is derived from an EMBL/GenBank/DDBJ whole genome shotgun (WGS) entry which is preliminary data.</text>
</comment>
<evidence type="ECO:0000259" key="2">
    <source>
        <dbReference type="Pfam" id="PF09822"/>
    </source>
</evidence>